<dbReference type="EMBL" id="LR877145">
    <property type="protein sequence ID" value="CAD2213202.1"/>
    <property type="molecule type" value="Genomic_DNA"/>
</dbReference>
<reference evidence="1 2" key="1">
    <citation type="submission" date="2020-08" db="EMBL/GenBank/DDBJ databases">
        <authorList>
            <person name="Newling K."/>
            <person name="Davey J."/>
            <person name="Forrester S."/>
        </authorList>
    </citation>
    <scope>NUCLEOTIDE SEQUENCE [LARGE SCALE GENOMIC DNA]</scope>
    <source>
        <strain evidence="2">Crithidia deanei Carvalho (ATCC PRA-265)</strain>
    </source>
</reference>
<keyword evidence="2" id="KW-1185">Reference proteome</keyword>
<proteinExistence type="predicted"/>
<sequence>MKDLQNAEEGNLAGWVGLAYIGSEQVQSDAEKWDEAVACSAKSVIFGESLHSIFLAEGDSYPTQDLVYMKLGEVLLQYWEHITPAHLDTFTAEALLALARSLFVYSGEWTQVPKGAFVMVEYIRQLFRQLGEMRRQIAELKEKSLAASVVDQHSVSQGQSRTRDVSHLWDRALGIDSTTGDEDGAAREVTVNVTLNDKLASVAKGIIFRNVSFVNLDALERYFHSLYCMAFGGSFGLLWV</sequence>
<dbReference type="Proteomes" id="UP000515908">
    <property type="component" value="Chromosome 01"/>
</dbReference>
<gene>
    <name evidence="1" type="ORF">ADEAN_000063900</name>
</gene>
<dbReference type="AlphaFoldDB" id="A0A7G2C5J2"/>
<evidence type="ECO:0000313" key="1">
    <source>
        <dbReference type="EMBL" id="CAD2213202.1"/>
    </source>
</evidence>
<name>A0A7G2C5J2_9TRYP</name>
<organism evidence="1 2">
    <name type="scientific">Angomonas deanei</name>
    <dbReference type="NCBI Taxonomy" id="59799"/>
    <lineage>
        <taxon>Eukaryota</taxon>
        <taxon>Discoba</taxon>
        <taxon>Euglenozoa</taxon>
        <taxon>Kinetoplastea</taxon>
        <taxon>Metakinetoplastina</taxon>
        <taxon>Trypanosomatida</taxon>
        <taxon>Trypanosomatidae</taxon>
        <taxon>Strigomonadinae</taxon>
        <taxon>Angomonas</taxon>
    </lineage>
</organism>
<protein>
    <submittedName>
        <fullName evidence="1">Uncharacterized protein</fullName>
    </submittedName>
</protein>
<evidence type="ECO:0000313" key="2">
    <source>
        <dbReference type="Proteomes" id="UP000515908"/>
    </source>
</evidence>
<dbReference type="VEuPathDB" id="TriTrypDB:ADEAN_000063900"/>
<accession>A0A7G2C5J2</accession>